<evidence type="ECO:0000313" key="2">
    <source>
        <dbReference type="EMBL" id="ARQ00672.1"/>
    </source>
</evidence>
<keyword evidence="1" id="KW-0732">Signal</keyword>
<dbReference type="AlphaFoldDB" id="A0A1W6ZTJ7"/>
<gene>
    <name evidence="2" type="ORF">CAK95_17485</name>
</gene>
<reference evidence="2 3" key="1">
    <citation type="submission" date="2017-05" db="EMBL/GenBank/DDBJ databases">
        <title>Full genome sequence of Pseudorhodoplanes sinuspersici.</title>
        <authorList>
            <person name="Dastgheib S.M.M."/>
            <person name="Shavandi M."/>
            <person name="Tirandaz H."/>
        </authorList>
    </citation>
    <scope>NUCLEOTIDE SEQUENCE [LARGE SCALE GENOMIC DNA]</scope>
    <source>
        <strain evidence="2 3">RIPI110</strain>
    </source>
</reference>
<accession>A0A1W6ZTJ7</accession>
<dbReference type="GO" id="GO:0055085">
    <property type="term" value="P:transmembrane transport"/>
    <property type="evidence" value="ECO:0007669"/>
    <property type="project" value="InterPro"/>
</dbReference>
<evidence type="ECO:0000256" key="1">
    <source>
        <dbReference type="ARBA" id="ARBA00022729"/>
    </source>
</evidence>
<dbReference type="Proteomes" id="UP000194137">
    <property type="component" value="Chromosome"/>
</dbReference>
<organism evidence="2 3">
    <name type="scientific">Pseudorhodoplanes sinuspersici</name>
    <dbReference type="NCBI Taxonomy" id="1235591"/>
    <lineage>
        <taxon>Bacteria</taxon>
        <taxon>Pseudomonadati</taxon>
        <taxon>Pseudomonadota</taxon>
        <taxon>Alphaproteobacteria</taxon>
        <taxon>Hyphomicrobiales</taxon>
        <taxon>Pseudorhodoplanes</taxon>
    </lineage>
</organism>
<dbReference type="OrthoDB" id="8673861at2"/>
<dbReference type="STRING" id="1235591.CAK95_17485"/>
<dbReference type="SUPFAM" id="SSF53850">
    <property type="entry name" value="Periplasmic binding protein-like II"/>
    <property type="match status" value="1"/>
</dbReference>
<sequence>MNISESSLRAADMTVAQAMHQTSVAQDWLAGRYADQAAEDVRYTGDTITFTVTGHPPETAAAVVDVIKPAIRVLERMSRDKIRVEDYWGASRHKDRDGVAALNDGRSDLAPIYSGWDAKSYPLAQGLQLPGLFSNSDIGTLVSEEIYADYLRTDVERQGIKMGRLKMSGPYHLFSMHPIRSRDDLKGLRIGTTEGIEAAVMHALGAEPVPLSSLEMNPALAGGKIDAMHLADGSSEVFGIGKIARYRTALGCVRQCLEFGLSHHFWSQLPQDLKRVVHNWLRAEAQAETQIFYGVAGAKARDRFQERGMEFIYLPDAEYGRIAEAVQPLVEQFIADEEAAGRPARTMLKDIEARNAAHRNKTANDLMMDAIVNPVAKIND</sequence>
<proteinExistence type="predicted"/>
<dbReference type="InterPro" id="IPR018389">
    <property type="entry name" value="DctP_fam"/>
</dbReference>
<dbReference type="PANTHER" id="PTHR33376">
    <property type="match status" value="1"/>
</dbReference>
<dbReference type="NCBIfam" id="NF037995">
    <property type="entry name" value="TRAP_S1"/>
    <property type="match status" value="1"/>
</dbReference>
<dbReference type="EMBL" id="CP021112">
    <property type="protein sequence ID" value="ARQ00672.1"/>
    <property type="molecule type" value="Genomic_DNA"/>
</dbReference>
<dbReference type="InterPro" id="IPR038404">
    <property type="entry name" value="TRAP_DctP_sf"/>
</dbReference>
<dbReference type="Gene3D" id="3.40.190.170">
    <property type="entry name" value="Bacterial extracellular solute-binding protein, family 7"/>
    <property type="match status" value="1"/>
</dbReference>
<name>A0A1W6ZTJ7_9HYPH</name>
<protein>
    <submittedName>
        <fullName evidence="2">Uncharacterized protein</fullName>
    </submittedName>
</protein>
<dbReference type="Pfam" id="PF03480">
    <property type="entry name" value="DctP"/>
    <property type="match status" value="1"/>
</dbReference>
<dbReference type="RefSeq" id="WP_086089067.1">
    <property type="nucleotide sequence ID" value="NZ_CP021112.1"/>
</dbReference>
<dbReference type="KEGG" id="psin:CAK95_17485"/>
<evidence type="ECO:0000313" key="3">
    <source>
        <dbReference type="Proteomes" id="UP000194137"/>
    </source>
</evidence>
<keyword evidence="3" id="KW-1185">Reference proteome</keyword>
<dbReference type="PANTHER" id="PTHR33376:SF15">
    <property type="entry name" value="BLL6794 PROTEIN"/>
    <property type="match status" value="1"/>
</dbReference>